<dbReference type="Proteomes" id="UP000075683">
    <property type="component" value="Unassembled WGS sequence"/>
</dbReference>
<sequence>MGKKLYRQWPYILLVFFAFLFLSPFLIMLIGSFVKMRTVVGNPYLWLFQENLTLDNYRYIFTNGRFVQWIANSLIITIIPVLSQMFFAAILGYIFAKKRFFAREFIFWVMMAVIMVPNQLLIIPRYIVFKNLEWINTYWPLIVPELWGILGVFFVRQFMMTLPKELEEAAYMDGANDFTVFFKILLPLSKPVIATVGTFAFIGCWNDLLTPLIYTTSEEMYPLTVGLASMLTKEGNFGVEMAGSVISFIPTFLIFLFFQKYFVKGIALSGLK</sequence>
<dbReference type="EMBL" id="LQYT01000013">
    <property type="protein sequence ID" value="KYD22091.1"/>
    <property type="molecule type" value="Genomic_DNA"/>
</dbReference>
<evidence type="ECO:0000256" key="3">
    <source>
        <dbReference type="ARBA" id="ARBA00022475"/>
    </source>
</evidence>
<dbReference type="OrthoDB" id="9771544at2"/>
<dbReference type="SUPFAM" id="SSF161098">
    <property type="entry name" value="MetI-like"/>
    <property type="match status" value="1"/>
</dbReference>
<comment type="caution">
    <text evidence="9">The sequence shown here is derived from an EMBL/GenBank/DDBJ whole genome shotgun (WGS) entry which is preliminary data.</text>
</comment>
<keyword evidence="2 7" id="KW-0813">Transport</keyword>
<dbReference type="GO" id="GO:0005886">
    <property type="term" value="C:plasma membrane"/>
    <property type="evidence" value="ECO:0007669"/>
    <property type="project" value="UniProtKB-SubCell"/>
</dbReference>
<feature type="domain" description="ABC transmembrane type-1" evidence="8">
    <location>
        <begin position="70"/>
        <end position="258"/>
    </location>
</feature>
<feature type="transmembrane region" description="Helical" evidence="7">
    <location>
        <begin position="237"/>
        <end position="258"/>
    </location>
</feature>
<evidence type="ECO:0000256" key="5">
    <source>
        <dbReference type="ARBA" id="ARBA00022989"/>
    </source>
</evidence>
<organism evidence="9 10">
    <name type="scientific">Caldibacillus debilis</name>
    <dbReference type="NCBI Taxonomy" id="301148"/>
    <lineage>
        <taxon>Bacteria</taxon>
        <taxon>Bacillati</taxon>
        <taxon>Bacillota</taxon>
        <taxon>Bacilli</taxon>
        <taxon>Bacillales</taxon>
        <taxon>Bacillaceae</taxon>
        <taxon>Caldibacillus</taxon>
    </lineage>
</organism>
<protein>
    <recommendedName>
        <fullName evidence="8">ABC transmembrane type-1 domain-containing protein</fullName>
    </recommendedName>
</protein>
<dbReference type="CDD" id="cd06261">
    <property type="entry name" value="TM_PBP2"/>
    <property type="match status" value="1"/>
</dbReference>
<feature type="transmembrane region" description="Helical" evidence="7">
    <location>
        <begin position="12"/>
        <end position="34"/>
    </location>
</feature>
<keyword evidence="6 7" id="KW-0472">Membrane</keyword>
<dbReference type="Pfam" id="PF00528">
    <property type="entry name" value="BPD_transp_1"/>
    <property type="match status" value="1"/>
</dbReference>
<keyword evidence="5 7" id="KW-1133">Transmembrane helix</keyword>
<dbReference type="RefSeq" id="WP_061568130.1">
    <property type="nucleotide sequence ID" value="NZ_LQYT01000013.1"/>
</dbReference>
<reference evidence="9 10" key="1">
    <citation type="submission" date="2016-01" db="EMBL/GenBank/DDBJ databases">
        <title>Draft Genome Sequences of Seven Thermophilic Sporeformers Isolated from Foods.</title>
        <authorList>
            <person name="Berendsen E.M."/>
            <person name="Wells-Bennik M.H."/>
            <person name="Krawcyk A.O."/>
            <person name="De Jong A."/>
            <person name="Holsappel S."/>
            <person name="Eijlander R.T."/>
            <person name="Kuipers O.P."/>
        </authorList>
    </citation>
    <scope>NUCLEOTIDE SEQUENCE [LARGE SCALE GENOMIC DNA]</scope>
    <source>
        <strain evidence="9 10">B4135</strain>
    </source>
</reference>
<comment type="similarity">
    <text evidence="7">Belongs to the binding-protein-dependent transport system permease family.</text>
</comment>
<feature type="transmembrane region" description="Helical" evidence="7">
    <location>
        <begin position="105"/>
        <end position="126"/>
    </location>
</feature>
<dbReference type="PANTHER" id="PTHR43744">
    <property type="entry name" value="ABC TRANSPORTER PERMEASE PROTEIN MG189-RELATED-RELATED"/>
    <property type="match status" value="1"/>
</dbReference>
<proteinExistence type="inferred from homology"/>
<feature type="transmembrane region" description="Helical" evidence="7">
    <location>
        <begin position="69"/>
        <end position="93"/>
    </location>
</feature>
<dbReference type="PANTHER" id="PTHR43744:SF12">
    <property type="entry name" value="ABC TRANSPORTER PERMEASE PROTEIN MG189-RELATED"/>
    <property type="match status" value="1"/>
</dbReference>
<evidence type="ECO:0000313" key="9">
    <source>
        <dbReference type="EMBL" id="KYD22091.1"/>
    </source>
</evidence>
<accession>A0A150MCD2</accession>
<evidence type="ECO:0000259" key="8">
    <source>
        <dbReference type="PROSITE" id="PS50928"/>
    </source>
</evidence>
<dbReference type="AlphaFoldDB" id="A0A150MCD2"/>
<evidence type="ECO:0000256" key="7">
    <source>
        <dbReference type="RuleBase" id="RU363032"/>
    </source>
</evidence>
<dbReference type="InterPro" id="IPR000515">
    <property type="entry name" value="MetI-like"/>
</dbReference>
<keyword evidence="4 7" id="KW-0812">Transmembrane</keyword>
<name>A0A150MCD2_9BACI</name>
<dbReference type="STRING" id="301148.B4135_1436"/>
<keyword evidence="3" id="KW-1003">Cell membrane</keyword>
<evidence type="ECO:0000256" key="2">
    <source>
        <dbReference type="ARBA" id="ARBA00022448"/>
    </source>
</evidence>
<gene>
    <name evidence="9" type="ORF">B4135_1436</name>
</gene>
<dbReference type="PATRIC" id="fig|301148.3.peg.845"/>
<dbReference type="InterPro" id="IPR035906">
    <property type="entry name" value="MetI-like_sf"/>
</dbReference>
<dbReference type="Gene3D" id="1.10.3720.10">
    <property type="entry name" value="MetI-like"/>
    <property type="match status" value="1"/>
</dbReference>
<evidence type="ECO:0000256" key="1">
    <source>
        <dbReference type="ARBA" id="ARBA00004651"/>
    </source>
</evidence>
<feature type="transmembrane region" description="Helical" evidence="7">
    <location>
        <begin position="138"/>
        <end position="155"/>
    </location>
</feature>
<evidence type="ECO:0000313" key="10">
    <source>
        <dbReference type="Proteomes" id="UP000075683"/>
    </source>
</evidence>
<dbReference type="GO" id="GO:0055085">
    <property type="term" value="P:transmembrane transport"/>
    <property type="evidence" value="ECO:0007669"/>
    <property type="project" value="InterPro"/>
</dbReference>
<comment type="subcellular location">
    <subcellularLocation>
        <location evidence="1 7">Cell membrane</location>
        <topology evidence="1 7">Multi-pass membrane protein</topology>
    </subcellularLocation>
</comment>
<evidence type="ECO:0000256" key="6">
    <source>
        <dbReference type="ARBA" id="ARBA00023136"/>
    </source>
</evidence>
<evidence type="ECO:0000256" key="4">
    <source>
        <dbReference type="ARBA" id="ARBA00022692"/>
    </source>
</evidence>
<dbReference type="PROSITE" id="PS50928">
    <property type="entry name" value="ABC_TM1"/>
    <property type="match status" value="1"/>
</dbReference>